<protein>
    <recommendedName>
        <fullName evidence="4">Cation/multidrug efflux pump</fullName>
    </recommendedName>
</protein>
<reference evidence="2 3" key="1">
    <citation type="submission" date="2013-03" db="EMBL/GenBank/DDBJ databases">
        <title>Salinisphaera dokdonensis CL-ES53 Genome Sequencing.</title>
        <authorList>
            <person name="Li C."/>
            <person name="Lai Q."/>
            <person name="Shao Z."/>
        </authorList>
    </citation>
    <scope>NUCLEOTIDE SEQUENCE [LARGE SCALE GENOMIC DNA]</scope>
    <source>
        <strain evidence="2 3">CL-ES53</strain>
    </source>
</reference>
<name>A0ABV2AXX4_9GAMM</name>
<evidence type="ECO:0000313" key="2">
    <source>
        <dbReference type="EMBL" id="MES1928505.1"/>
    </source>
</evidence>
<keyword evidence="1" id="KW-0472">Membrane</keyword>
<feature type="transmembrane region" description="Helical" evidence="1">
    <location>
        <begin position="33"/>
        <end position="56"/>
    </location>
</feature>
<proteinExistence type="predicted"/>
<keyword evidence="1" id="KW-1133">Transmembrane helix</keyword>
<organism evidence="2 3">
    <name type="scientific">Salinisphaera dokdonensis CL-ES53</name>
    <dbReference type="NCBI Taxonomy" id="1304272"/>
    <lineage>
        <taxon>Bacteria</taxon>
        <taxon>Pseudomonadati</taxon>
        <taxon>Pseudomonadota</taxon>
        <taxon>Gammaproteobacteria</taxon>
        <taxon>Salinisphaerales</taxon>
        <taxon>Salinisphaeraceae</taxon>
        <taxon>Salinisphaera</taxon>
    </lineage>
</organism>
<keyword evidence="1" id="KW-0812">Transmembrane</keyword>
<dbReference type="EMBL" id="APND01000001">
    <property type="protein sequence ID" value="MES1928505.1"/>
    <property type="molecule type" value="Genomic_DNA"/>
</dbReference>
<dbReference type="Proteomes" id="UP001460888">
    <property type="component" value="Unassembled WGS sequence"/>
</dbReference>
<evidence type="ECO:0008006" key="4">
    <source>
        <dbReference type="Google" id="ProtNLM"/>
    </source>
</evidence>
<comment type="caution">
    <text evidence="2">The sequence shown here is derived from an EMBL/GenBank/DDBJ whole genome shotgun (WGS) entry which is preliminary data.</text>
</comment>
<dbReference type="RefSeq" id="WP_353109617.1">
    <property type="nucleotide sequence ID" value="NZ_APND01000001.1"/>
</dbReference>
<keyword evidence="3" id="KW-1185">Reference proteome</keyword>
<gene>
    <name evidence="2" type="ORF">SADO_04580</name>
</gene>
<evidence type="ECO:0000313" key="3">
    <source>
        <dbReference type="Proteomes" id="UP001460888"/>
    </source>
</evidence>
<accession>A0ABV2AXX4</accession>
<evidence type="ECO:0000256" key="1">
    <source>
        <dbReference type="SAM" id="Phobius"/>
    </source>
</evidence>
<sequence>MITFYSVLALLAAAGVLMLGASARRLRQRRRLAAARAGTGGGMCLALAAIAGAILLNLHTYQRLSYEQPVASLHFVAVGDQHFQAALTTPDARLRLADMRGDEWQLDARVLKWQPLANLFGFDALFRLERLSGRYRDIADENGSPRSAVALGAGEPGLNTFSLARRMPRWAGLVDAEYGSATYLPMADGAAYDITLSQSGLVARPTNDAAREAMRRW</sequence>